<dbReference type="Gene3D" id="3.40.50.150">
    <property type="entry name" value="Vaccinia Virus protein VP39"/>
    <property type="match status" value="1"/>
</dbReference>
<keyword evidence="10" id="KW-1185">Reference proteome</keyword>
<protein>
    <recommendedName>
        <fullName evidence="2">site-specific DNA-methyltransferase (adenine-specific)</fullName>
        <ecNumber evidence="2">2.1.1.72</ecNumber>
    </recommendedName>
</protein>
<dbReference type="InterPro" id="IPR029063">
    <property type="entry name" value="SAM-dependent_MTases_sf"/>
</dbReference>
<dbReference type="PROSITE" id="PS00092">
    <property type="entry name" value="N6_MTASE"/>
    <property type="match status" value="1"/>
</dbReference>
<dbReference type="RefSeq" id="WP_337334153.1">
    <property type="nucleotide sequence ID" value="NZ_JBBDHC010000002.1"/>
</dbReference>
<dbReference type="AlphaFoldDB" id="A0AAW9R169"/>
<feature type="domain" description="DNA methylase N-4/N-6" evidence="8">
    <location>
        <begin position="36"/>
        <end position="346"/>
    </location>
</feature>
<accession>A0AAW9R169</accession>
<dbReference type="Proteomes" id="UP001364472">
    <property type="component" value="Unassembled WGS sequence"/>
</dbReference>
<comment type="similarity">
    <text evidence="1">Belongs to the N(4)/N(6)-methyltransferase family.</text>
</comment>
<evidence type="ECO:0000313" key="10">
    <source>
        <dbReference type="Proteomes" id="UP001364472"/>
    </source>
</evidence>
<keyword evidence="4 9" id="KW-0808">Transferase</keyword>
<dbReference type="EMBL" id="JBBDHC010000002">
    <property type="protein sequence ID" value="MEJ1248436.1"/>
    <property type="molecule type" value="Genomic_DNA"/>
</dbReference>
<dbReference type="InterPro" id="IPR002941">
    <property type="entry name" value="DNA_methylase_N4/N6"/>
</dbReference>
<comment type="catalytic activity">
    <reaction evidence="6">
        <text>a 2'-deoxyadenosine in DNA + S-adenosyl-L-methionine = an N(6)-methyl-2'-deoxyadenosine in DNA + S-adenosyl-L-homocysteine + H(+)</text>
        <dbReference type="Rhea" id="RHEA:15197"/>
        <dbReference type="Rhea" id="RHEA-COMP:12418"/>
        <dbReference type="Rhea" id="RHEA-COMP:12419"/>
        <dbReference type="ChEBI" id="CHEBI:15378"/>
        <dbReference type="ChEBI" id="CHEBI:57856"/>
        <dbReference type="ChEBI" id="CHEBI:59789"/>
        <dbReference type="ChEBI" id="CHEBI:90615"/>
        <dbReference type="ChEBI" id="CHEBI:90616"/>
        <dbReference type="EC" id="2.1.1.72"/>
    </reaction>
</comment>
<evidence type="ECO:0000256" key="7">
    <source>
        <dbReference type="SAM" id="MobiDB-lite"/>
    </source>
</evidence>
<keyword evidence="3 9" id="KW-0489">Methyltransferase</keyword>
<sequence>MHDASRSCGEDPDNLIIHGDNLHALKSLLPRYAGQVDLVFIDPPYNTGNEGWAYNDNVASPLIKEWLDGNPVNAEDMLRHDKWLCMMWPRLKLLHELLSERGSIWITLDDNEVHHARVMLDEIFGEQNFVASCVWQHSVQGKGYTDVFSVSHNHLLVYGKQEFKILGLERAEEHNLAYSNPDDDPRGEWRTGDVRNSLDRPNLKYPLPTPSGKFIAPPEKGWRWKPETMQVKIDRGEVLFVDDETRIIRKIFLKDQDRRSAETVWFARDVGSTRDAQAELLAIMGRKTLETIKPVALIQRALEIATEEDAIVLDSFAGSGTTAHAVLAQNAKDGGNRKFILVECEDYADSLTAERVRRVIEGYAFTGTQREELLREKLTFSKLKKANQLLLQAALVEKQHEGRFDAIKSTVQDGDLIVTGEKSVAERAEGLGGGFSYCTLGAPLALDDLLSGASLPDFEAFGGYLFHTATGQPLDPARLREADGYLGESAQYHVWLIYRADLDFLKSRDAALTLALAEKIAATGRDKPHLVFAPARFVPQKKLLELGVEHAPLPYALYRIEKG</sequence>
<dbReference type="InterPro" id="IPR002052">
    <property type="entry name" value="DNA_methylase_N6_adenine_CS"/>
</dbReference>
<keyword evidence="5" id="KW-0949">S-adenosyl-L-methionine</keyword>
<dbReference type="GO" id="GO:0003677">
    <property type="term" value="F:DNA binding"/>
    <property type="evidence" value="ECO:0007669"/>
    <property type="project" value="InterPro"/>
</dbReference>
<evidence type="ECO:0000313" key="9">
    <source>
        <dbReference type="EMBL" id="MEJ1248436.1"/>
    </source>
</evidence>
<organism evidence="9 10">
    <name type="scientific">Denitratimonas tolerans</name>
    <dbReference type="NCBI Taxonomy" id="1338420"/>
    <lineage>
        <taxon>Bacteria</taxon>
        <taxon>Pseudomonadati</taxon>
        <taxon>Pseudomonadota</taxon>
        <taxon>Gammaproteobacteria</taxon>
        <taxon>Lysobacterales</taxon>
        <taxon>Lysobacteraceae</taxon>
        <taxon>Denitratimonas</taxon>
    </lineage>
</organism>
<reference evidence="9 10" key="1">
    <citation type="journal article" date="2016" name="Antonie Van Leeuwenhoek">
        <title>Denitratimonas tolerans gen. nov., sp. nov., a denitrifying bacterium isolated from a bioreactor for tannery wastewater treatment.</title>
        <authorList>
            <person name="Han S.I."/>
            <person name="Kim J.O."/>
            <person name="Lee Y.R."/>
            <person name="Ekpeghere K.I."/>
            <person name="Koh S.C."/>
            <person name="Whang K.S."/>
        </authorList>
    </citation>
    <scope>NUCLEOTIDE SEQUENCE [LARGE SCALE GENOMIC DNA]</scope>
    <source>
        <strain evidence="9 10">KACC 17565</strain>
    </source>
</reference>
<dbReference type="EC" id="2.1.1.72" evidence="2"/>
<evidence type="ECO:0000256" key="1">
    <source>
        <dbReference type="ARBA" id="ARBA00006594"/>
    </source>
</evidence>
<evidence type="ECO:0000256" key="5">
    <source>
        <dbReference type="ARBA" id="ARBA00022691"/>
    </source>
</evidence>
<evidence type="ECO:0000256" key="3">
    <source>
        <dbReference type="ARBA" id="ARBA00022603"/>
    </source>
</evidence>
<dbReference type="GO" id="GO:0009007">
    <property type="term" value="F:site-specific DNA-methyltransferase (adenine-specific) activity"/>
    <property type="evidence" value="ECO:0007669"/>
    <property type="project" value="UniProtKB-EC"/>
</dbReference>
<gene>
    <name evidence="9" type="ORF">WB794_01915</name>
</gene>
<evidence type="ECO:0000256" key="4">
    <source>
        <dbReference type="ARBA" id="ARBA00022679"/>
    </source>
</evidence>
<dbReference type="Pfam" id="PF01555">
    <property type="entry name" value="N6_N4_Mtase"/>
    <property type="match status" value="1"/>
</dbReference>
<dbReference type="PRINTS" id="PR00506">
    <property type="entry name" value="D21N6MTFRASE"/>
</dbReference>
<comment type="caution">
    <text evidence="9">The sequence shown here is derived from an EMBL/GenBank/DDBJ whole genome shotgun (WGS) entry which is preliminary data.</text>
</comment>
<evidence type="ECO:0000259" key="8">
    <source>
        <dbReference type="Pfam" id="PF01555"/>
    </source>
</evidence>
<dbReference type="GO" id="GO:0032259">
    <property type="term" value="P:methylation"/>
    <property type="evidence" value="ECO:0007669"/>
    <property type="project" value="UniProtKB-KW"/>
</dbReference>
<name>A0AAW9R169_9GAMM</name>
<evidence type="ECO:0000256" key="2">
    <source>
        <dbReference type="ARBA" id="ARBA00011900"/>
    </source>
</evidence>
<feature type="region of interest" description="Disordered" evidence="7">
    <location>
        <begin position="176"/>
        <end position="195"/>
    </location>
</feature>
<evidence type="ECO:0000256" key="6">
    <source>
        <dbReference type="ARBA" id="ARBA00047942"/>
    </source>
</evidence>
<dbReference type="GO" id="GO:0008170">
    <property type="term" value="F:N-methyltransferase activity"/>
    <property type="evidence" value="ECO:0007669"/>
    <property type="project" value="InterPro"/>
</dbReference>
<dbReference type="InterPro" id="IPR002295">
    <property type="entry name" value="N4/N6-MTase_EcoPI_Mod-like"/>
</dbReference>
<proteinExistence type="inferred from homology"/>
<feature type="compositionally biased region" description="Basic and acidic residues" evidence="7">
    <location>
        <begin position="183"/>
        <end position="195"/>
    </location>
</feature>
<dbReference type="SUPFAM" id="SSF53335">
    <property type="entry name" value="S-adenosyl-L-methionine-dependent methyltransferases"/>
    <property type="match status" value="1"/>
</dbReference>